<dbReference type="EMBL" id="HBUF01583387">
    <property type="protein sequence ID" value="CAG6770988.1"/>
    <property type="molecule type" value="Transcribed_RNA"/>
</dbReference>
<protein>
    <submittedName>
        <fullName evidence="1">Uncharacterized protein</fullName>
    </submittedName>
</protein>
<dbReference type="EMBL" id="HBUF01583388">
    <property type="protein sequence ID" value="CAG6770991.1"/>
    <property type="molecule type" value="Transcribed_RNA"/>
</dbReference>
<accession>A0A8D9AWJ6</accession>
<dbReference type="AlphaFoldDB" id="A0A8D9AWJ6"/>
<dbReference type="EMBL" id="HBUF01583391">
    <property type="protein sequence ID" value="CAG6771000.1"/>
    <property type="molecule type" value="Transcribed_RNA"/>
</dbReference>
<dbReference type="EMBL" id="HBUF01583390">
    <property type="protein sequence ID" value="CAG6770997.1"/>
    <property type="molecule type" value="Transcribed_RNA"/>
</dbReference>
<sequence length="118" mass="13718">MRDCGDEKQCQGCEMKRIQAFRKVFKPVSNIHRNEYKPVSIINRNKFKPVSNINRNESEPVSIIHRNEYKPKQRKLFSSGNAVSFRHFHFLIFPEGPSSKIRVVFGSFSAVLAVNCQF</sequence>
<proteinExistence type="predicted"/>
<organism evidence="1">
    <name type="scientific">Cacopsylla melanoneura</name>
    <dbReference type="NCBI Taxonomy" id="428564"/>
    <lineage>
        <taxon>Eukaryota</taxon>
        <taxon>Metazoa</taxon>
        <taxon>Ecdysozoa</taxon>
        <taxon>Arthropoda</taxon>
        <taxon>Hexapoda</taxon>
        <taxon>Insecta</taxon>
        <taxon>Pterygota</taxon>
        <taxon>Neoptera</taxon>
        <taxon>Paraneoptera</taxon>
        <taxon>Hemiptera</taxon>
        <taxon>Sternorrhyncha</taxon>
        <taxon>Psylloidea</taxon>
        <taxon>Psyllidae</taxon>
        <taxon>Psyllinae</taxon>
        <taxon>Cacopsylla</taxon>
    </lineage>
</organism>
<dbReference type="EMBL" id="HBUF01583386">
    <property type="protein sequence ID" value="CAG6770985.1"/>
    <property type="molecule type" value="Transcribed_RNA"/>
</dbReference>
<evidence type="ECO:0000313" key="1">
    <source>
        <dbReference type="EMBL" id="CAG6770991.1"/>
    </source>
</evidence>
<dbReference type="EMBL" id="HBUF01583389">
    <property type="protein sequence ID" value="CAG6770994.1"/>
    <property type="molecule type" value="Transcribed_RNA"/>
</dbReference>
<name>A0A8D9AWJ6_9HEMI</name>
<reference evidence="1" key="1">
    <citation type="submission" date="2021-05" db="EMBL/GenBank/DDBJ databases">
        <authorList>
            <person name="Alioto T."/>
            <person name="Alioto T."/>
            <person name="Gomez Garrido J."/>
        </authorList>
    </citation>
    <scope>NUCLEOTIDE SEQUENCE</scope>
</reference>